<keyword evidence="3 5" id="KW-1133">Transmembrane helix</keyword>
<feature type="transmembrane region" description="Helical" evidence="5">
    <location>
        <begin position="335"/>
        <end position="358"/>
    </location>
</feature>
<evidence type="ECO:0000256" key="2">
    <source>
        <dbReference type="ARBA" id="ARBA00022692"/>
    </source>
</evidence>
<protein>
    <submittedName>
        <fullName evidence="6">MFS transporter</fullName>
    </submittedName>
</protein>
<dbReference type="PANTHER" id="PTHR23514">
    <property type="entry name" value="BYPASS OF STOP CODON PROTEIN 6"/>
    <property type="match status" value="1"/>
</dbReference>
<dbReference type="Proteomes" id="UP000647587">
    <property type="component" value="Unassembled WGS sequence"/>
</dbReference>
<feature type="transmembrane region" description="Helical" evidence="5">
    <location>
        <begin position="247"/>
        <end position="267"/>
    </location>
</feature>
<comment type="subcellular location">
    <subcellularLocation>
        <location evidence="1">Membrane</location>
        <topology evidence="1">Multi-pass membrane protein</topology>
    </subcellularLocation>
</comment>
<name>A0ABQ2F5R0_9DEIO</name>
<feature type="transmembrane region" description="Helical" evidence="5">
    <location>
        <begin position="18"/>
        <end position="37"/>
    </location>
</feature>
<comment type="caution">
    <text evidence="6">The sequence shown here is derived from an EMBL/GenBank/DDBJ whole genome shotgun (WGS) entry which is preliminary data.</text>
</comment>
<reference evidence="7" key="1">
    <citation type="journal article" date="2019" name="Int. J. Syst. Evol. Microbiol.">
        <title>The Global Catalogue of Microorganisms (GCM) 10K type strain sequencing project: providing services to taxonomists for standard genome sequencing and annotation.</title>
        <authorList>
            <consortium name="The Broad Institute Genomics Platform"/>
            <consortium name="The Broad Institute Genome Sequencing Center for Infectious Disease"/>
            <person name="Wu L."/>
            <person name="Ma J."/>
        </authorList>
    </citation>
    <scope>NUCLEOTIDE SEQUENCE [LARGE SCALE GENOMIC DNA]</scope>
    <source>
        <strain evidence="7">JCM 30331</strain>
    </source>
</reference>
<keyword evidence="7" id="KW-1185">Reference proteome</keyword>
<dbReference type="RefSeq" id="WP_229780944.1">
    <property type="nucleotide sequence ID" value="NZ_BMPP01000033.1"/>
</dbReference>
<dbReference type="InterPro" id="IPR051788">
    <property type="entry name" value="MFS_Transporter"/>
</dbReference>
<gene>
    <name evidence="6" type="ORF">GCM10008955_40390</name>
</gene>
<feature type="transmembrane region" description="Helical" evidence="5">
    <location>
        <begin position="364"/>
        <end position="387"/>
    </location>
</feature>
<sequence length="397" mass="40571">MSAVPLPDPARAERARRAVSAIFLINGVLFATWAVNIPGIRDQLSLTEAQLGIALLAVGLGSLASMPLTGGWTARWGSHRVTAVMAVACMLSLALPFLTPSLLALSVALLVLGAINGSLDVAMNAQGVTVERRLSRPIMSRLHAYFSLGGVLGAALGTALVGRVPMLTHVLLVVILTTITAFFSGRVLLPDRIEPEAREPGSAPRSAAGLSPAVLLLGSLCFLGMFAEGANYDWAALYFRDVLEVQGGATGLGYAAFVTAMTLGRWFGDRLRARLGDEATVRGGSLIAAAGLGLALLARDPLLATLGFALSGLGLSNVVPVMYGTAGHALAGRGIAQVATIGYGGFLLGPPVIGFVAHEIGLSGALGLALAGAALVALLGGQAFALVRSRAAQPLDA</sequence>
<evidence type="ECO:0000256" key="3">
    <source>
        <dbReference type="ARBA" id="ARBA00022989"/>
    </source>
</evidence>
<feature type="transmembrane region" description="Helical" evidence="5">
    <location>
        <begin position="279"/>
        <end position="297"/>
    </location>
</feature>
<evidence type="ECO:0000313" key="6">
    <source>
        <dbReference type="EMBL" id="GGK42534.1"/>
    </source>
</evidence>
<dbReference type="PANTHER" id="PTHR23514:SF13">
    <property type="entry name" value="INNER MEMBRANE PROTEIN YBJJ"/>
    <property type="match status" value="1"/>
</dbReference>
<dbReference type="CDD" id="cd17393">
    <property type="entry name" value="MFS_MosC_like"/>
    <property type="match status" value="1"/>
</dbReference>
<evidence type="ECO:0000256" key="4">
    <source>
        <dbReference type="ARBA" id="ARBA00023136"/>
    </source>
</evidence>
<organism evidence="6 7">
    <name type="scientific">Deinococcus malanensis</name>
    <dbReference type="NCBI Taxonomy" id="1706855"/>
    <lineage>
        <taxon>Bacteria</taxon>
        <taxon>Thermotogati</taxon>
        <taxon>Deinococcota</taxon>
        <taxon>Deinococci</taxon>
        <taxon>Deinococcales</taxon>
        <taxon>Deinococcaceae</taxon>
        <taxon>Deinococcus</taxon>
    </lineage>
</organism>
<feature type="transmembrane region" description="Helical" evidence="5">
    <location>
        <begin position="142"/>
        <end position="161"/>
    </location>
</feature>
<evidence type="ECO:0000256" key="1">
    <source>
        <dbReference type="ARBA" id="ARBA00004141"/>
    </source>
</evidence>
<dbReference type="SUPFAM" id="SSF103473">
    <property type="entry name" value="MFS general substrate transporter"/>
    <property type="match status" value="1"/>
</dbReference>
<keyword evidence="4 5" id="KW-0472">Membrane</keyword>
<dbReference type="EMBL" id="BMPP01000033">
    <property type="protein sequence ID" value="GGK42534.1"/>
    <property type="molecule type" value="Genomic_DNA"/>
</dbReference>
<dbReference type="Gene3D" id="1.20.1250.20">
    <property type="entry name" value="MFS general substrate transporter like domains"/>
    <property type="match status" value="1"/>
</dbReference>
<feature type="transmembrane region" description="Helical" evidence="5">
    <location>
        <begin position="167"/>
        <end position="189"/>
    </location>
</feature>
<dbReference type="InterPro" id="IPR036259">
    <property type="entry name" value="MFS_trans_sf"/>
</dbReference>
<dbReference type="InterPro" id="IPR011701">
    <property type="entry name" value="MFS"/>
</dbReference>
<evidence type="ECO:0000313" key="7">
    <source>
        <dbReference type="Proteomes" id="UP000647587"/>
    </source>
</evidence>
<proteinExistence type="predicted"/>
<feature type="transmembrane region" description="Helical" evidence="5">
    <location>
        <begin position="49"/>
        <end position="69"/>
    </location>
</feature>
<keyword evidence="2 5" id="KW-0812">Transmembrane</keyword>
<dbReference type="Pfam" id="PF07690">
    <property type="entry name" value="MFS_1"/>
    <property type="match status" value="1"/>
</dbReference>
<accession>A0ABQ2F5R0</accession>
<feature type="transmembrane region" description="Helical" evidence="5">
    <location>
        <begin position="303"/>
        <end position="323"/>
    </location>
</feature>
<feature type="transmembrane region" description="Helical" evidence="5">
    <location>
        <begin position="210"/>
        <end position="227"/>
    </location>
</feature>
<feature type="transmembrane region" description="Helical" evidence="5">
    <location>
        <begin position="104"/>
        <end position="122"/>
    </location>
</feature>
<evidence type="ECO:0000256" key="5">
    <source>
        <dbReference type="SAM" id="Phobius"/>
    </source>
</evidence>